<gene>
    <name evidence="2" type="ORF">D3P04_07410</name>
</gene>
<dbReference type="AlphaFoldDB" id="A0A418T025"/>
<comment type="caution">
    <text evidence="2">The sequence shown here is derived from an EMBL/GenBank/DDBJ whole genome shotgun (WGS) entry which is preliminary data.</text>
</comment>
<organism evidence="2 3">
    <name type="scientific">Paracoccus onubensis</name>
    <dbReference type="NCBI Taxonomy" id="1675788"/>
    <lineage>
        <taxon>Bacteria</taxon>
        <taxon>Pseudomonadati</taxon>
        <taxon>Pseudomonadota</taxon>
        <taxon>Alphaproteobacteria</taxon>
        <taxon>Rhodobacterales</taxon>
        <taxon>Paracoccaceae</taxon>
        <taxon>Paracoccus</taxon>
    </lineage>
</organism>
<accession>A0A418T025</accession>
<dbReference type="PROSITE" id="PS50943">
    <property type="entry name" value="HTH_CROC1"/>
    <property type="match status" value="1"/>
</dbReference>
<dbReference type="Gene3D" id="1.10.260.40">
    <property type="entry name" value="lambda repressor-like DNA-binding domains"/>
    <property type="match status" value="1"/>
</dbReference>
<dbReference type="SMART" id="SM00530">
    <property type="entry name" value="HTH_XRE"/>
    <property type="match status" value="1"/>
</dbReference>
<protein>
    <submittedName>
        <fullName evidence="2">XRE family transcriptional regulator</fullName>
    </submittedName>
</protein>
<keyword evidence="3" id="KW-1185">Reference proteome</keyword>
<dbReference type="InterPro" id="IPR010982">
    <property type="entry name" value="Lambda_DNA-bd_dom_sf"/>
</dbReference>
<dbReference type="OrthoDB" id="7859023at2"/>
<dbReference type="Proteomes" id="UP000284202">
    <property type="component" value="Unassembled WGS sequence"/>
</dbReference>
<reference evidence="3" key="1">
    <citation type="submission" date="2018-09" db="EMBL/GenBank/DDBJ databases">
        <title>Acidovorax cavernicola nov. sp. isolated from Gruta de las Maravillas (Aracena, Spain).</title>
        <authorList>
            <person name="Jurado V."/>
            <person name="Gutierrez-Patricio S."/>
            <person name="Gonzalez-Pimentel J.L."/>
            <person name="Miller A.Z."/>
            <person name="Laiz L."/>
            <person name="Saiz-Jimenez C."/>
        </authorList>
    </citation>
    <scope>NUCLEOTIDE SEQUENCE [LARGE SCALE GENOMIC DNA]</scope>
    <source>
        <strain evidence="3">1011MAR3C25</strain>
    </source>
</reference>
<dbReference type="SUPFAM" id="SSF47413">
    <property type="entry name" value="lambda repressor-like DNA-binding domains"/>
    <property type="match status" value="1"/>
</dbReference>
<dbReference type="GO" id="GO:0003677">
    <property type="term" value="F:DNA binding"/>
    <property type="evidence" value="ECO:0007669"/>
    <property type="project" value="InterPro"/>
</dbReference>
<sequence length="132" mass="14502">MKLPFEGSPAAAFLSRRILELRSKKTQRQIGSEAGFPNATMLSNMKNGHNKIPIDRVPALAKALETDPKRLMLLALEQTVGQTATKAIAETFGHGVTENECAWIDEIRDASGRSDPRLTTRSRVALRAIFGK</sequence>
<feature type="domain" description="HTH cro/C1-type" evidence="1">
    <location>
        <begin position="24"/>
        <end position="71"/>
    </location>
</feature>
<dbReference type="EMBL" id="QZCG01000004">
    <property type="protein sequence ID" value="RJE86538.1"/>
    <property type="molecule type" value="Genomic_DNA"/>
</dbReference>
<evidence type="ECO:0000313" key="2">
    <source>
        <dbReference type="EMBL" id="RJE86538.1"/>
    </source>
</evidence>
<evidence type="ECO:0000313" key="3">
    <source>
        <dbReference type="Proteomes" id="UP000284202"/>
    </source>
</evidence>
<evidence type="ECO:0000259" key="1">
    <source>
        <dbReference type="PROSITE" id="PS50943"/>
    </source>
</evidence>
<proteinExistence type="predicted"/>
<dbReference type="InterPro" id="IPR001387">
    <property type="entry name" value="Cro/C1-type_HTH"/>
</dbReference>
<name>A0A418T025_9RHOB</name>